<reference evidence="1 2" key="1">
    <citation type="submission" date="2019-07" db="EMBL/GenBank/DDBJ databases">
        <title>Draft genome sequence of Brevibacterium aurantiacum XU54 isolated from Xinjiang China.</title>
        <authorList>
            <person name="Xu X."/>
        </authorList>
    </citation>
    <scope>NUCLEOTIDE SEQUENCE [LARGE SCALE GENOMIC DNA]</scope>
    <source>
        <strain evidence="1 2">XU54</strain>
    </source>
</reference>
<keyword evidence="2" id="KW-1185">Reference proteome</keyword>
<gene>
    <name evidence="1" type="ORF">FO013_04960</name>
</gene>
<protein>
    <submittedName>
        <fullName evidence="1">Uncharacterized protein</fullName>
    </submittedName>
</protein>
<name>A0A556CJF8_BREAU</name>
<dbReference type="RefSeq" id="WP_143921485.1">
    <property type="nucleotide sequence ID" value="NZ_VLTK01000003.1"/>
</dbReference>
<dbReference type="EMBL" id="VLTK01000003">
    <property type="protein sequence ID" value="TSI17567.1"/>
    <property type="molecule type" value="Genomic_DNA"/>
</dbReference>
<evidence type="ECO:0000313" key="2">
    <source>
        <dbReference type="Proteomes" id="UP000316406"/>
    </source>
</evidence>
<dbReference type="OrthoDB" id="4219136at2"/>
<sequence length="105" mass="12193">MRYEVIQRRMAGEGISDIASRVGVDVATLGKWFREWEVTVTPARQARARAPRLWQPWTREQAKLAYTRTDLPLGERAAILGRSFAAVESYIRRYRLRPDDPYGIK</sequence>
<dbReference type="AlphaFoldDB" id="A0A556CJF8"/>
<proteinExistence type="predicted"/>
<accession>A0A556CJF8</accession>
<organism evidence="1 2">
    <name type="scientific">Brevibacterium aurantiacum</name>
    <dbReference type="NCBI Taxonomy" id="273384"/>
    <lineage>
        <taxon>Bacteria</taxon>
        <taxon>Bacillati</taxon>
        <taxon>Actinomycetota</taxon>
        <taxon>Actinomycetes</taxon>
        <taxon>Micrococcales</taxon>
        <taxon>Brevibacteriaceae</taxon>
        <taxon>Brevibacterium</taxon>
    </lineage>
</organism>
<evidence type="ECO:0000313" key="1">
    <source>
        <dbReference type="EMBL" id="TSI17567.1"/>
    </source>
</evidence>
<dbReference type="Proteomes" id="UP000316406">
    <property type="component" value="Unassembled WGS sequence"/>
</dbReference>
<comment type="caution">
    <text evidence="1">The sequence shown here is derived from an EMBL/GenBank/DDBJ whole genome shotgun (WGS) entry which is preliminary data.</text>
</comment>